<evidence type="ECO:0000256" key="1">
    <source>
        <dbReference type="SAM" id="MobiDB-lite"/>
    </source>
</evidence>
<reference evidence="2 3" key="1">
    <citation type="submission" date="2016-03" db="EMBL/GenBank/DDBJ databases">
        <title>Whole genome sequencing of Grifola frondosa 9006-11.</title>
        <authorList>
            <person name="Min B."/>
            <person name="Park H."/>
            <person name="Kim J.-G."/>
            <person name="Cho H."/>
            <person name="Oh Y.-L."/>
            <person name="Kong W.-S."/>
            <person name="Choi I.-G."/>
        </authorList>
    </citation>
    <scope>NUCLEOTIDE SEQUENCE [LARGE SCALE GENOMIC DNA]</scope>
    <source>
        <strain evidence="2 3">9006-11</strain>
    </source>
</reference>
<evidence type="ECO:0000313" key="2">
    <source>
        <dbReference type="EMBL" id="OBZ72288.1"/>
    </source>
</evidence>
<keyword evidence="3" id="KW-1185">Reference proteome</keyword>
<name>A0A1C7M692_GRIFR</name>
<feature type="region of interest" description="Disordered" evidence="1">
    <location>
        <begin position="1"/>
        <end position="46"/>
    </location>
</feature>
<comment type="caution">
    <text evidence="2">The sequence shown here is derived from an EMBL/GenBank/DDBJ whole genome shotgun (WGS) entry which is preliminary data.</text>
</comment>
<protein>
    <submittedName>
        <fullName evidence="2">Uncharacterized protein</fullName>
    </submittedName>
</protein>
<sequence>MDISAGLLAGASVRQPQHHPSASQMLPSGTPQSQNIQGTTPQMAPQVAAAQMNARGAKTPLPMVNPGSGTERLWRTTTWASVLSSPAARTVQRCVPAVSLEAGCATGSGNVAVRESADLAAHAACWWRCPRHAGGPVAYYWC</sequence>
<gene>
    <name evidence="2" type="ORF">A0H81_07485</name>
</gene>
<organism evidence="2 3">
    <name type="scientific">Grifola frondosa</name>
    <name type="common">Maitake</name>
    <name type="synonym">Polyporus frondosus</name>
    <dbReference type="NCBI Taxonomy" id="5627"/>
    <lineage>
        <taxon>Eukaryota</taxon>
        <taxon>Fungi</taxon>
        <taxon>Dikarya</taxon>
        <taxon>Basidiomycota</taxon>
        <taxon>Agaricomycotina</taxon>
        <taxon>Agaricomycetes</taxon>
        <taxon>Polyporales</taxon>
        <taxon>Grifolaceae</taxon>
        <taxon>Grifola</taxon>
    </lineage>
</organism>
<dbReference type="AlphaFoldDB" id="A0A1C7M692"/>
<dbReference type="EMBL" id="LUGG01000009">
    <property type="protein sequence ID" value="OBZ72288.1"/>
    <property type="molecule type" value="Genomic_DNA"/>
</dbReference>
<feature type="compositionally biased region" description="Polar residues" evidence="1">
    <location>
        <begin position="14"/>
        <end position="40"/>
    </location>
</feature>
<accession>A0A1C7M692</accession>
<evidence type="ECO:0000313" key="3">
    <source>
        <dbReference type="Proteomes" id="UP000092993"/>
    </source>
</evidence>
<proteinExistence type="predicted"/>
<dbReference type="Proteomes" id="UP000092993">
    <property type="component" value="Unassembled WGS sequence"/>
</dbReference>